<dbReference type="Proteomes" id="UP001153076">
    <property type="component" value="Unassembled WGS sequence"/>
</dbReference>
<evidence type="ECO:0000313" key="2">
    <source>
        <dbReference type="Proteomes" id="UP001153076"/>
    </source>
</evidence>
<gene>
    <name evidence="1" type="ORF">Cgig2_009794</name>
</gene>
<dbReference type="AlphaFoldDB" id="A0A9Q1GHD5"/>
<proteinExistence type="predicted"/>
<dbReference type="InterPro" id="IPR036691">
    <property type="entry name" value="Endo/exonu/phosph_ase_sf"/>
</dbReference>
<protein>
    <submittedName>
        <fullName evidence="1">Uncharacterized protein</fullName>
    </submittedName>
</protein>
<dbReference type="PANTHER" id="PTHR33710:SF80">
    <property type="entry name" value="ENDONUCLEASE_EXONUCLEASE_PHOSPHATASE"/>
    <property type="match status" value="1"/>
</dbReference>
<dbReference type="SUPFAM" id="SSF56219">
    <property type="entry name" value="DNase I-like"/>
    <property type="match status" value="1"/>
</dbReference>
<comment type="caution">
    <text evidence="1">The sequence shown here is derived from an EMBL/GenBank/DDBJ whole genome shotgun (WGS) entry which is preliminary data.</text>
</comment>
<dbReference type="OrthoDB" id="1935089at2759"/>
<accession>A0A9Q1GHD5</accession>
<organism evidence="1 2">
    <name type="scientific">Carnegiea gigantea</name>
    <dbReference type="NCBI Taxonomy" id="171969"/>
    <lineage>
        <taxon>Eukaryota</taxon>
        <taxon>Viridiplantae</taxon>
        <taxon>Streptophyta</taxon>
        <taxon>Embryophyta</taxon>
        <taxon>Tracheophyta</taxon>
        <taxon>Spermatophyta</taxon>
        <taxon>Magnoliopsida</taxon>
        <taxon>eudicotyledons</taxon>
        <taxon>Gunneridae</taxon>
        <taxon>Pentapetalae</taxon>
        <taxon>Caryophyllales</taxon>
        <taxon>Cactineae</taxon>
        <taxon>Cactaceae</taxon>
        <taxon>Cactoideae</taxon>
        <taxon>Echinocereeae</taxon>
        <taxon>Carnegiea</taxon>
    </lineage>
</organism>
<sequence>MQEAWCVKGDFNAILHPDGRIGGKEIQHMEIKDFTCCLEDGELVEVRTTWAFYTWINNTVWSKIDRVLANNYWFRDMEYTHPATTIEGLSNHTPLKIIFPTCPKSNSKFILRGPLRQLNIDKFADQGLARASEEEIGNDSRTTSINTIDRELMAKEKACRENYMRILQSSLSFIMQQSEVTWLNQEDPCTKPFMAKMKQRQVQAYVYSIKDEVGNVVEGFGNVAQGEPQAANTINN</sequence>
<dbReference type="EMBL" id="JAKOGI010005796">
    <property type="protein sequence ID" value="KAJ8419247.1"/>
    <property type="molecule type" value="Genomic_DNA"/>
</dbReference>
<dbReference type="PANTHER" id="PTHR33710">
    <property type="entry name" value="BNAC02G09200D PROTEIN"/>
    <property type="match status" value="1"/>
</dbReference>
<keyword evidence="2" id="KW-1185">Reference proteome</keyword>
<evidence type="ECO:0000313" key="1">
    <source>
        <dbReference type="EMBL" id="KAJ8419247.1"/>
    </source>
</evidence>
<reference evidence="1" key="1">
    <citation type="submission" date="2022-04" db="EMBL/GenBank/DDBJ databases">
        <title>Carnegiea gigantea Genome sequencing and assembly v2.</title>
        <authorList>
            <person name="Copetti D."/>
            <person name="Sanderson M.J."/>
            <person name="Burquez A."/>
            <person name="Wojciechowski M.F."/>
        </authorList>
    </citation>
    <scope>NUCLEOTIDE SEQUENCE</scope>
    <source>
        <strain evidence="1">SGP5-SGP5p</strain>
        <tissue evidence="1">Aerial part</tissue>
    </source>
</reference>
<dbReference type="Gene3D" id="3.60.10.10">
    <property type="entry name" value="Endonuclease/exonuclease/phosphatase"/>
    <property type="match status" value="1"/>
</dbReference>
<name>A0A9Q1GHD5_9CARY</name>